<dbReference type="PROSITE" id="PS50931">
    <property type="entry name" value="HTH_LYSR"/>
    <property type="match status" value="1"/>
</dbReference>
<organism evidence="6 7">
    <name type="scientific">Bordetella holmesii CDC-H585-BH</name>
    <dbReference type="NCBI Taxonomy" id="1331206"/>
    <lineage>
        <taxon>Bacteria</taxon>
        <taxon>Pseudomonadati</taxon>
        <taxon>Pseudomonadota</taxon>
        <taxon>Betaproteobacteria</taxon>
        <taxon>Burkholderiales</taxon>
        <taxon>Alcaligenaceae</taxon>
        <taxon>Bordetella</taxon>
    </lineage>
</organism>
<dbReference type="CDD" id="cd08473">
    <property type="entry name" value="PBP2_CrgA_like_4"/>
    <property type="match status" value="1"/>
</dbReference>
<comment type="similarity">
    <text evidence="1">Belongs to the LysR transcriptional regulatory family.</text>
</comment>
<dbReference type="InterPro" id="IPR000847">
    <property type="entry name" value="LysR_HTH_N"/>
</dbReference>
<dbReference type="Gene3D" id="3.40.190.290">
    <property type="match status" value="1"/>
</dbReference>
<dbReference type="PANTHER" id="PTHR30537">
    <property type="entry name" value="HTH-TYPE TRANSCRIPTIONAL REGULATOR"/>
    <property type="match status" value="1"/>
</dbReference>
<feature type="domain" description="HTH lysR-type" evidence="5">
    <location>
        <begin position="13"/>
        <end position="70"/>
    </location>
</feature>
<keyword evidence="3" id="KW-0238">DNA-binding</keyword>
<evidence type="ECO:0000313" key="6">
    <source>
        <dbReference type="EMBL" id="KAK86950.1"/>
    </source>
</evidence>
<evidence type="ECO:0000256" key="3">
    <source>
        <dbReference type="ARBA" id="ARBA00023125"/>
    </source>
</evidence>
<reference evidence="6 7" key="1">
    <citation type="submission" date="2014-03" db="EMBL/GenBank/DDBJ databases">
        <title>Genome sequence of Bordetella holmseii.</title>
        <authorList>
            <person name="Harvill E."/>
            <person name="Goodfield L.L."/>
            <person name="Ivanov Y."/>
            <person name="Meyer J.A."/>
            <person name="Newth C."/>
            <person name="Cassiday P."/>
            <person name="Tondella M.L."/>
            <person name="Liao P."/>
            <person name="Zimmerman J."/>
            <person name="Meert K."/>
            <person name="Wessel D."/>
            <person name="Berger J."/>
            <person name="Dean J.M."/>
            <person name="Holubkov R."/>
            <person name="Burr J."/>
            <person name="Liu T."/>
            <person name="Brinkac L.M."/>
            <person name="Sanka R."/>
            <person name="Kim M."/>
            <person name="Losada L."/>
        </authorList>
    </citation>
    <scope>NUCLEOTIDE SEQUENCE [LARGE SCALE GENOMIC DNA]</scope>
    <source>
        <strain evidence="6 7">CDC-H585-BH</strain>
    </source>
</reference>
<protein>
    <submittedName>
        <fullName evidence="6">LysR substrate-binding domain protein</fullName>
    </submittedName>
</protein>
<dbReference type="InterPro" id="IPR036390">
    <property type="entry name" value="WH_DNA-bd_sf"/>
</dbReference>
<dbReference type="GO" id="GO:0006351">
    <property type="term" value="P:DNA-templated transcription"/>
    <property type="evidence" value="ECO:0007669"/>
    <property type="project" value="TreeGrafter"/>
</dbReference>
<evidence type="ECO:0000313" key="7">
    <source>
        <dbReference type="Proteomes" id="UP000026682"/>
    </source>
</evidence>
<dbReference type="GO" id="GO:0003700">
    <property type="term" value="F:DNA-binding transcription factor activity"/>
    <property type="evidence" value="ECO:0007669"/>
    <property type="project" value="InterPro"/>
</dbReference>
<dbReference type="AlphaFoldDB" id="A0A158M0M3"/>
<evidence type="ECO:0000256" key="2">
    <source>
        <dbReference type="ARBA" id="ARBA00023015"/>
    </source>
</evidence>
<dbReference type="STRING" id="35814.BBB42_03350"/>
<sequence length="320" mass="35906">MMKQVFPHRTNMQDLNDLFYFSQVVDQGGFSAAARVLDLPKSRLSRRISQLEERLGVRLLQRTTRRLRLTTAGERYLHYCREMTSAARAADEAMRQMQTQPAGPVIVSCPISIAQQLLAPLLPEFLDTWPEVSIQMLATNRWVDLISEGVDLALRVRTKLDTDAELVVRQLGAATSTLVASPAYLQRHGTPESPEALVQHNTLSFNDPQTEVIWSLHDGQGQERAITVAPRLCCNDFIVLTEAAVRGRGVALLPSAATEAELRRGELVPVLPDWRSPEGIVHCIYPSRRGMIPAVRAFLDFLFERLPPSYERMGLKPVSR</sequence>
<dbReference type="PATRIC" id="fig|1331206.3.peg.3510"/>
<evidence type="ECO:0000259" key="5">
    <source>
        <dbReference type="PROSITE" id="PS50931"/>
    </source>
</evidence>
<accession>A0A158M0M3</accession>
<gene>
    <name evidence="6" type="ORF">L497_3769</name>
</gene>
<dbReference type="EMBL" id="JFZZ01000144">
    <property type="protein sequence ID" value="KAK86950.1"/>
    <property type="molecule type" value="Genomic_DNA"/>
</dbReference>
<evidence type="ECO:0000256" key="4">
    <source>
        <dbReference type="ARBA" id="ARBA00023163"/>
    </source>
</evidence>
<dbReference type="Pfam" id="PF03466">
    <property type="entry name" value="LysR_substrate"/>
    <property type="match status" value="1"/>
</dbReference>
<dbReference type="SUPFAM" id="SSF53850">
    <property type="entry name" value="Periplasmic binding protein-like II"/>
    <property type="match status" value="1"/>
</dbReference>
<dbReference type="GO" id="GO:0043565">
    <property type="term" value="F:sequence-specific DNA binding"/>
    <property type="evidence" value="ECO:0007669"/>
    <property type="project" value="TreeGrafter"/>
</dbReference>
<dbReference type="InterPro" id="IPR036388">
    <property type="entry name" value="WH-like_DNA-bd_sf"/>
</dbReference>
<dbReference type="FunFam" id="1.10.10.10:FF:000001">
    <property type="entry name" value="LysR family transcriptional regulator"/>
    <property type="match status" value="1"/>
</dbReference>
<dbReference type="SUPFAM" id="SSF46785">
    <property type="entry name" value="Winged helix' DNA-binding domain"/>
    <property type="match status" value="1"/>
</dbReference>
<dbReference type="Gene3D" id="1.10.10.10">
    <property type="entry name" value="Winged helix-like DNA-binding domain superfamily/Winged helix DNA-binding domain"/>
    <property type="match status" value="1"/>
</dbReference>
<keyword evidence="2" id="KW-0805">Transcription regulation</keyword>
<dbReference type="Proteomes" id="UP000026682">
    <property type="component" value="Unassembled WGS sequence"/>
</dbReference>
<dbReference type="Pfam" id="PF00126">
    <property type="entry name" value="HTH_1"/>
    <property type="match status" value="1"/>
</dbReference>
<comment type="caution">
    <text evidence="6">The sequence shown here is derived from an EMBL/GenBank/DDBJ whole genome shotgun (WGS) entry which is preliminary data.</text>
</comment>
<keyword evidence="4" id="KW-0804">Transcription</keyword>
<dbReference type="PANTHER" id="PTHR30537:SF31">
    <property type="entry name" value="TRANSCRIPTIONAL REGULATOR, LYSR FAMILY"/>
    <property type="match status" value="1"/>
</dbReference>
<dbReference type="InterPro" id="IPR005119">
    <property type="entry name" value="LysR_subst-bd"/>
</dbReference>
<name>A0A158M0M3_9BORD</name>
<proteinExistence type="inferred from homology"/>
<evidence type="ECO:0000256" key="1">
    <source>
        <dbReference type="ARBA" id="ARBA00009437"/>
    </source>
</evidence>
<dbReference type="InterPro" id="IPR058163">
    <property type="entry name" value="LysR-type_TF_proteobact-type"/>
</dbReference>